<keyword evidence="6 9" id="KW-0057">Aromatic amino acid biosynthesis</keyword>
<dbReference type="Gene3D" id="3.40.50.720">
    <property type="entry name" value="NAD(P)-binding Rossmann-like Domain"/>
    <property type="match status" value="1"/>
</dbReference>
<name>A0A917AF02_9RHOB</name>
<organism evidence="12 13">
    <name type="scientific">Actibacterium pelagium</name>
    <dbReference type="NCBI Taxonomy" id="2029103"/>
    <lineage>
        <taxon>Bacteria</taxon>
        <taxon>Pseudomonadati</taxon>
        <taxon>Pseudomonadota</taxon>
        <taxon>Alphaproteobacteria</taxon>
        <taxon>Rhodobacterales</taxon>
        <taxon>Roseobacteraceae</taxon>
        <taxon>Actibacterium</taxon>
    </lineage>
</organism>
<dbReference type="InterPro" id="IPR011342">
    <property type="entry name" value="Shikimate_DH"/>
</dbReference>
<dbReference type="AlphaFoldDB" id="A0A917AF02"/>
<comment type="caution">
    <text evidence="12">The sequence shown here is derived from an EMBL/GenBank/DDBJ whole genome shotgun (WGS) entry which is preliminary data.</text>
</comment>
<feature type="binding site" evidence="9">
    <location>
        <position position="114"/>
    </location>
    <ligand>
        <name>shikimate</name>
        <dbReference type="ChEBI" id="CHEBI:36208"/>
    </ligand>
</feature>
<dbReference type="GO" id="GO:0004764">
    <property type="term" value="F:shikimate 3-dehydrogenase (NADP+) activity"/>
    <property type="evidence" value="ECO:0007669"/>
    <property type="project" value="UniProtKB-UniRule"/>
</dbReference>
<dbReference type="HAMAP" id="MF_00222">
    <property type="entry name" value="Shikimate_DH_AroE"/>
    <property type="match status" value="1"/>
</dbReference>
<feature type="binding site" evidence="9">
    <location>
        <position position="268"/>
    </location>
    <ligand>
        <name>shikimate</name>
        <dbReference type="ChEBI" id="CHEBI:36208"/>
    </ligand>
</feature>
<dbReference type="InterPro" id="IPR013708">
    <property type="entry name" value="Shikimate_DH-bd_N"/>
</dbReference>
<dbReference type="InterPro" id="IPR041121">
    <property type="entry name" value="SDH_C"/>
</dbReference>
<dbReference type="CDD" id="cd01065">
    <property type="entry name" value="NAD_bind_Shikimate_DH"/>
    <property type="match status" value="1"/>
</dbReference>
<evidence type="ECO:0000256" key="1">
    <source>
        <dbReference type="ARBA" id="ARBA00004871"/>
    </source>
</evidence>
<dbReference type="InterPro" id="IPR036291">
    <property type="entry name" value="NAD(P)-bd_dom_sf"/>
</dbReference>
<evidence type="ECO:0000256" key="2">
    <source>
        <dbReference type="ARBA" id="ARBA00012962"/>
    </source>
</evidence>
<comment type="pathway">
    <text evidence="1 9">Metabolic intermediate biosynthesis; chorismate biosynthesis; chorismate from D-erythrose 4-phosphate and phosphoenolpyruvate: step 4/7.</text>
</comment>
<dbReference type="Proteomes" id="UP000606730">
    <property type="component" value="Unassembled WGS sequence"/>
</dbReference>
<dbReference type="RefSeq" id="WP_188720421.1">
    <property type="nucleotide sequence ID" value="NZ_BMKN01000001.1"/>
</dbReference>
<feature type="binding site" evidence="9">
    <location>
        <position position="240"/>
    </location>
    <ligand>
        <name>shikimate</name>
        <dbReference type="ChEBI" id="CHEBI:36208"/>
    </ligand>
</feature>
<dbReference type="InterPro" id="IPR022893">
    <property type="entry name" value="Shikimate_DH_fam"/>
</dbReference>
<dbReference type="GO" id="GO:0050661">
    <property type="term" value="F:NADP binding"/>
    <property type="evidence" value="ECO:0007669"/>
    <property type="project" value="InterPro"/>
</dbReference>
<accession>A0A917AF02</accession>
<comment type="similarity">
    <text evidence="9">Belongs to the shikimate dehydrogenase family.</text>
</comment>
<dbReference type="SUPFAM" id="SSF51735">
    <property type="entry name" value="NAD(P)-binding Rossmann-fold domains"/>
    <property type="match status" value="1"/>
</dbReference>
<dbReference type="Gene3D" id="3.40.50.10860">
    <property type="entry name" value="Leucine Dehydrogenase, chain A, domain 1"/>
    <property type="match status" value="1"/>
</dbReference>
<comment type="catalytic activity">
    <reaction evidence="7 9">
        <text>shikimate + NADP(+) = 3-dehydroshikimate + NADPH + H(+)</text>
        <dbReference type="Rhea" id="RHEA:17737"/>
        <dbReference type="ChEBI" id="CHEBI:15378"/>
        <dbReference type="ChEBI" id="CHEBI:16630"/>
        <dbReference type="ChEBI" id="CHEBI:36208"/>
        <dbReference type="ChEBI" id="CHEBI:57783"/>
        <dbReference type="ChEBI" id="CHEBI:58349"/>
        <dbReference type="EC" id="1.1.1.25"/>
    </reaction>
</comment>
<comment type="subunit">
    <text evidence="9">Homodimer.</text>
</comment>
<reference evidence="12" key="2">
    <citation type="submission" date="2020-09" db="EMBL/GenBank/DDBJ databases">
        <authorList>
            <person name="Sun Q."/>
            <person name="Zhou Y."/>
        </authorList>
    </citation>
    <scope>NUCLEOTIDE SEQUENCE</scope>
    <source>
        <strain evidence="12">CGMCC 1.16012</strain>
    </source>
</reference>
<feature type="binding site" evidence="9">
    <location>
        <position position="261"/>
    </location>
    <ligand>
        <name>NADP(+)</name>
        <dbReference type="ChEBI" id="CHEBI:58349"/>
    </ligand>
</feature>
<evidence type="ECO:0000256" key="5">
    <source>
        <dbReference type="ARBA" id="ARBA00023002"/>
    </source>
</evidence>
<evidence type="ECO:0000256" key="4">
    <source>
        <dbReference type="ARBA" id="ARBA00022857"/>
    </source>
</evidence>
<keyword evidence="5 9" id="KW-0560">Oxidoreductase</keyword>
<dbReference type="GO" id="GO:0019632">
    <property type="term" value="P:shikimate metabolic process"/>
    <property type="evidence" value="ECO:0007669"/>
    <property type="project" value="InterPro"/>
</dbReference>
<evidence type="ECO:0000256" key="3">
    <source>
        <dbReference type="ARBA" id="ARBA00022605"/>
    </source>
</evidence>
<gene>
    <name evidence="9 12" type="primary">aroE</name>
    <name evidence="12" type="ORF">GCM10011517_09240</name>
</gene>
<comment type="pathway">
    <text evidence="8">Aromatic compound metabolism; 3,4-dihydroxybenzoate biosynthesis; 3-dehydroquinate from D-quinate (NAD(+) route).</text>
</comment>
<protein>
    <recommendedName>
        <fullName evidence="2 9">Shikimate dehydrogenase (NADP(+))</fullName>
        <shortName evidence="9">SDH</shortName>
        <ecNumber evidence="2 9">1.1.1.25</ecNumber>
    </recommendedName>
</protein>
<feature type="domain" description="Shikimate dehydrogenase substrate binding N-terminal" evidence="10">
    <location>
        <begin position="19"/>
        <end position="101"/>
    </location>
</feature>
<dbReference type="PANTHER" id="PTHR21089:SF1">
    <property type="entry name" value="BIFUNCTIONAL 3-DEHYDROQUINATE DEHYDRATASE_SHIKIMATE DEHYDROGENASE, CHLOROPLASTIC"/>
    <property type="match status" value="1"/>
</dbReference>
<dbReference type="NCBIfam" id="TIGR00507">
    <property type="entry name" value="aroE"/>
    <property type="match status" value="1"/>
</dbReference>
<evidence type="ECO:0000256" key="6">
    <source>
        <dbReference type="ARBA" id="ARBA00023141"/>
    </source>
</evidence>
<dbReference type="Pfam" id="PF08501">
    <property type="entry name" value="Shikimate_dh_N"/>
    <property type="match status" value="1"/>
</dbReference>
<evidence type="ECO:0000256" key="7">
    <source>
        <dbReference type="ARBA" id="ARBA00049442"/>
    </source>
</evidence>
<comment type="function">
    <text evidence="9">Involved in the biosynthesis of the chorismate, which leads to the biosynthesis of aromatic amino acids. Catalyzes the reversible NADPH linked reduction of 3-dehydroshikimate (DHSA) to yield shikimate (SA).</text>
</comment>
<comment type="caution">
    <text evidence="9">Lacks conserved residue(s) required for the propagation of feature annotation.</text>
</comment>
<dbReference type="Pfam" id="PF18317">
    <property type="entry name" value="SDH_C"/>
    <property type="match status" value="1"/>
</dbReference>
<feature type="binding site" evidence="9">
    <location>
        <position position="74"/>
    </location>
    <ligand>
        <name>shikimate</name>
        <dbReference type="ChEBI" id="CHEBI:36208"/>
    </ligand>
</feature>
<feature type="binding site" evidence="9">
    <location>
        <position position="90"/>
    </location>
    <ligand>
        <name>NADP(+)</name>
        <dbReference type="ChEBI" id="CHEBI:58349"/>
    </ligand>
</feature>
<evidence type="ECO:0000313" key="13">
    <source>
        <dbReference type="Proteomes" id="UP000606730"/>
    </source>
</evidence>
<dbReference type="FunFam" id="3.40.50.720:FF:000086">
    <property type="entry name" value="Quinate/shikimate dehydrogenase"/>
    <property type="match status" value="1"/>
</dbReference>
<keyword evidence="4 9" id="KW-0521">NADP</keyword>
<dbReference type="InterPro" id="IPR046346">
    <property type="entry name" value="Aminoacid_DH-like_N_sf"/>
</dbReference>
<feature type="binding site" evidence="9">
    <location>
        <position position="238"/>
    </location>
    <ligand>
        <name>NADP(+)</name>
        <dbReference type="ChEBI" id="CHEBI:58349"/>
    </ligand>
</feature>
<feature type="binding site" evidence="9">
    <location>
        <begin position="138"/>
        <end position="142"/>
    </location>
    <ligand>
        <name>NADP(+)</name>
        <dbReference type="ChEBI" id="CHEBI:58349"/>
    </ligand>
</feature>
<evidence type="ECO:0000259" key="11">
    <source>
        <dbReference type="Pfam" id="PF18317"/>
    </source>
</evidence>
<dbReference type="EC" id="1.1.1.25" evidence="2 9"/>
<evidence type="ECO:0000256" key="8">
    <source>
        <dbReference type="ARBA" id="ARBA00060613"/>
    </source>
</evidence>
<dbReference type="EMBL" id="BMKN01000001">
    <property type="protein sequence ID" value="GGE43726.1"/>
    <property type="molecule type" value="Genomic_DNA"/>
</dbReference>
<feature type="binding site" evidence="9">
    <location>
        <begin position="27"/>
        <end position="29"/>
    </location>
    <ligand>
        <name>shikimate</name>
        <dbReference type="ChEBI" id="CHEBI:36208"/>
    </ligand>
</feature>
<dbReference type="GO" id="GO:0008652">
    <property type="term" value="P:amino acid biosynthetic process"/>
    <property type="evidence" value="ECO:0007669"/>
    <property type="project" value="UniProtKB-KW"/>
</dbReference>
<dbReference type="GO" id="GO:0009423">
    <property type="term" value="P:chorismate biosynthetic process"/>
    <property type="evidence" value="ECO:0007669"/>
    <property type="project" value="UniProtKB-UniRule"/>
</dbReference>
<dbReference type="GO" id="GO:0009073">
    <property type="term" value="P:aromatic amino acid family biosynthetic process"/>
    <property type="evidence" value="ECO:0007669"/>
    <property type="project" value="UniProtKB-KW"/>
</dbReference>
<evidence type="ECO:0000259" key="10">
    <source>
        <dbReference type="Pfam" id="PF08501"/>
    </source>
</evidence>
<keyword evidence="13" id="KW-1185">Reference proteome</keyword>
<feature type="active site" description="Proton acceptor" evidence="9">
    <location>
        <position position="78"/>
    </location>
</feature>
<dbReference type="PANTHER" id="PTHR21089">
    <property type="entry name" value="SHIKIMATE DEHYDROGENASE"/>
    <property type="match status" value="1"/>
</dbReference>
<evidence type="ECO:0000313" key="12">
    <source>
        <dbReference type="EMBL" id="GGE43726.1"/>
    </source>
</evidence>
<reference evidence="12" key="1">
    <citation type="journal article" date="2014" name="Int. J. Syst. Evol. Microbiol.">
        <title>Complete genome sequence of Corynebacterium casei LMG S-19264T (=DSM 44701T), isolated from a smear-ripened cheese.</title>
        <authorList>
            <consortium name="US DOE Joint Genome Institute (JGI-PGF)"/>
            <person name="Walter F."/>
            <person name="Albersmeier A."/>
            <person name="Kalinowski J."/>
            <person name="Ruckert C."/>
        </authorList>
    </citation>
    <scope>NUCLEOTIDE SEQUENCE</scope>
    <source>
        <strain evidence="12">CGMCC 1.16012</strain>
    </source>
</reference>
<sequence length="295" mass="31547">MTSAPAISSISGKTRLIGLFGSPVDHSRSPVMQNSTFEAMGLDYVYLAFDVGGDHVEEAVSALRALNMRGANVTMPLKRAIIPHLDALSEAAELAGAVNVIVNDEGKLTGQISDGEGFMLSLRDAGHDVVGQRMVILGAGGAAIAVAVQAALDGVSEIVLFNRRDAFFEEARGLIERLQQRDLPIRLADLEDHALLAEAIRDADILVNATPVGMEGSLSKTALPDLELLRAELLVCDLIYVPRETRLLREAAARGCRTVPGTGMQLWQAAPAFRLWTGVDMDMTVARQALYGADT</sequence>
<feature type="binding site" evidence="9">
    <location>
        <position position="99"/>
    </location>
    <ligand>
        <name>shikimate</name>
        <dbReference type="ChEBI" id="CHEBI:36208"/>
    </ligand>
</feature>
<evidence type="ECO:0000256" key="9">
    <source>
        <dbReference type="HAMAP-Rule" id="MF_00222"/>
    </source>
</evidence>
<keyword evidence="3 9" id="KW-0028">Amino-acid biosynthesis</keyword>
<proteinExistence type="inferred from homology"/>
<dbReference type="SUPFAM" id="SSF53223">
    <property type="entry name" value="Aminoacid dehydrogenase-like, N-terminal domain"/>
    <property type="match status" value="1"/>
</dbReference>
<feature type="domain" description="SDH C-terminal" evidence="11">
    <location>
        <begin position="261"/>
        <end position="290"/>
    </location>
</feature>